<dbReference type="AlphaFoldDB" id="D3BQA3"/>
<comment type="caution">
    <text evidence="2">The sequence shown here is derived from an EMBL/GenBank/DDBJ whole genome shotgun (WGS) entry which is preliminary data.</text>
</comment>
<protein>
    <submittedName>
        <fullName evidence="2">Uncharacterized protein</fullName>
    </submittedName>
</protein>
<gene>
    <name evidence="2" type="ORF">PPL_10086</name>
</gene>
<dbReference type="InParanoid" id="D3BQA3"/>
<evidence type="ECO:0000313" key="3">
    <source>
        <dbReference type="Proteomes" id="UP000001396"/>
    </source>
</evidence>
<feature type="compositionally biased region" description="Basic residues" evidence="1">
    <location>
        <begin position="53"/>
        <end position="67"/>
    </location>
</feature>
<dbReference type="EMBL" id="ADBJ01000047">
    <property type="protein sequence ID" value="EFA76323.1"/>
    <property type="molecule type" value="Genomic_DNA"/>
</dbReference>
<proteinExistence type="predicted"/>
<reference evidence="2 3" key="1">
    <citation type="journal article" date="2011" name="Genome Res.">
        <title>Phylogeny-wide analysis of social amoeba genomes highlights ancient origins for complex intercellular communication.</title>
        <authorList>
            <person name="Heidel A.J."/>
            <person name="Lawal H.M."/>
            <person name="Felder M."/>
            <person name="Schilde C."/>
            <person name="Helps N.R."/>
            <person name="Tunggal B."/>
            <person name="Rivero F."/>
            <person name="John U."/>
            <person name="Schleicher M."/>
            <person name="Eichinger L."/>
            <person name="Platzer M."/>
            <person name="Noegel A.A."/>
            <person name="Schaap P."/>
            <person name="Gloeckner G."/>
        </authorList>
    </citation>
    <scope>NUCLEOTIDE SEQUENCE [LARGE SCALE GENOMIC DNA]</scope>
    <source>
        <strain evidence="3">ATCC 26659 / Pp 5 / PN500</strain>
    </source>
</reference>
<dbReference type="GeneID" id="31365557"/>
<name>D3BQA3_HETP5</name>
<sequence length="67" mass="7781">MIERSSKHSCKYLKQILFPDSTIPSDDEVALLELEKAMLESNVSTQELVPRQHLSRRQQKKNKKADI</sequence>
<evidence type="ECO:0000256" key="1">
    <source>
        <dbReference type="SAM" id="MobiDB-lite"/>
    </source>
</evidence>
<dbReference type="RefSeq" id="XP_020428455.1">
    <property type="nucleotide sequence ID" value="XM_020580870.1"/>
</dbReference>
<evidence type="ECO:0000313" key="2">
    <source>
        <dbReference type="EMBL" id="EFA76323.1"/>
    </source>
</evidence>
<feature type="region of interest" description="Disordered" evidence="1">
    <location>
        <begin position="45"/>
        <end position="67"/>
    </location>
</feature>
<keyword evidence="3" id="KW-1185">Reference proteome</keyword>
<accession>D3BQA3</accession>
<dbReference type="Proteomes" id="UP000001396">
    <property type="component" value="Unassembled WGS sequence"/>
</dbReference>
<organism evidence="2 3">
    <name type="scientific">Heterostelium pallidum (strain ATCC 26659 / Pp 5 / PN500)</name>
    <name type="common">Cellular slime mold</name>
    <name type="synonym">Polysphondylium pallidum</name>
    <dbReference type="NCBI Taxonomy" id="670386"/>
    <lineage>
        <taxon>Eukaryota</taxon>
        <taxon>Amoebozoa</taxon>
        <taxon>Evosea</taxon>
        <taxon>Eumycetozoa</taxon>
        <taxon>Dictyostelia</taxon>
        <taxon>Acytosteliales</taxon>
        <taxon>Acytosteliaceae</taxon>
        <taxon>Heterostelium</taxon>
    </lineage>
</organism>